<protein>
    <submittedName>
        <fullName evidence="1">Uncharacterized protein</fullName>
    </submittedName>
</protein>
<evidence type="ECO:0000313" key="1">
    <source>
        <dbReference type="EMBL" id="CNH46390.1"/>
    </source>
</evidence>
<dbReference type="AlphaFoldDB" id="A0A0T9P572"/>
<sequence>MNNLRFERDLTLVKVRLYQYESTLTSKTHRTDAIP</sequence>
<evidence type="ECO:0000313" key="2">
    <source>
        <dbReference type="Proteomes" id="UP000041882"/>
    </source>
</evidence>
<accession>A0A0T9P572</accession>
<keyword evidence="2" id="KW-1185">Reference proteome</keyword>
<gene>
    <name evidence="1" type="ORF">ERS008472_01506</name>
</gene>
<reference evidence="2" key="1">
    <citation type="submission" date="2015-03" db="EMBL/GenBank/DDBJ databases">
        <authorList>
            <consortium name="Pathogen Informatics"/>
            <person name="Murphy D."/>
        </authorList>
    </citation>
    <scope>NUCLEOTIDE SEQUENCE [LARGE SCALE GENOMIC DNA]</scope>
    <source>
        <strain evidence="2">IP6945</strain>
    </source>
</reference>
<name>A0A0T9P572_9GAMM</name>
<dbReference type="Proteomes" id="UP000041882">
    <property type="component" value="Unassembled WGS sequence"/>
</dbReference>
<proteinExistence type="predicted"/>
<organism evidence="1 2">
    <name type="scientific">Yersinia thracica</name>
    <dbReference type="NCBI Taxonomy" id="2890319"/>
    <lineage>
        <taxon>Bacteria</taxon>
        <taxon>Pseudomonadati</taxon>
        <taxon>Pseudomonadota</taxon>
        <taxon>Gammaproteobacteria</taxon>
        <taxon>Enterobacterales</taxon>
        <taxon>Yersiniaceae</taxon>
        <taxon>Yersinia</taxon>
    </lineage>
</organism>
<dbReference type="EMBL" id="CQAW01000005">
    <property type="protein sequence ID" value="CNH46390.1"/>
    <property type="molecule type" value="Genomic_DNA"/>
</dbReference>